<protein>
    <recommendedName>
        <fullName evidence="3">Terpene cyclase/mutase family protein</fullName>
    </recommendedName>
</protein>
<evidence type="ECO:0000313" key="2">
    <source>
        <dbReference type="Proteomes" id="UP001302978"/>
    </source>
</evidence>
<dbReference type="GeneID" id="85195823"/>
<name>A0AA96V114_9EURY</name>
<dbReference type="RefSeq" id="WP_316557089.1">
    <property type="nucleotide sequence ID" value="NZ_CP131059.1"/>
</dbReference>
<dbReference type="SUPFAM" id="SSF48239">
    <property type="entry name" value="Terpenoid cyclases/Protein prenyltransferases"/>
    <property type="match status" value="1"/>
</dbReference>
<keyword evidence="2" id="KW-1185">Reference proteome</keyword>
<sequence>MTTCKIAHNFQAVPRALPAEITKAADAGFSWIADYFSNTSGAFSDAAVKDLTNLTLAHFYWNYPQIGFLYLQTLLLKQEENGSFSNGDLRETARAISCLSAAYSYLESNSSGLDNSDLLTARGNAVQYLLAHRADWGKNLYDTVYILPALADAGIFEEELSLDLCENDSPDRQHPGTTALILTALQKQKNLGKFTEAADFMIFEFISKKLNDLASVREDGFWKYTATSNLVLQAFVLCNQKHVATESLPWLADSQKENGSWENDLNTTSLSLLTL</sequence>
<dbReference type="Proteomes" id="UP001302978">
    <property type="component" value="Chromosome"/>
</dbReference>
<dbReference type="Gene3D" id="1.50.10.20">
    <property type="match status" value="1"/>
</dbReference>
<reference evidence="1 2" key="1">
    <citation type="submission" date="2023-07" db="EMBL/GenBank/DDBJ databases">
        <title>Closed genoem sequence of Methanomicrococcus sp. Hf6.</title>
        <authorList>
            <person name="Poehlein A."/>
            <person name="Protasov E."/>
            <person name="Platt K."/>
            <person name="Reeh H."/>
            <person name="Daniel R."/>
            <person name="Brune A."/>
        </authorList>
    </citation>
    <scope>NUCLEOTIDE SEQUENCE [LARGE SCALE GENOMIC DNA]</scope>
    <source>
        <strain evidence="1 2">Hf6</strain>
    </source>
</reference>
<evidence type="ECO:0000313" key="1">
    <source>
        <dbReference type="EMBL" id="WNY23920.1"/>
    </source>
</evidence>
<dbReference type="EMBL" id="CP131059">
    <property type="protein sequence ID" value="WNY23920.1"/>
    <property type="molecule type" value="Genomic_DNA"/>
</dbReference>
<dbReference type="AlphaFoldDB" id="A0AA96V114"/>
<gene>
    <name evidence="1" type="ORF">MmiHf6_12440</name>
</gene>
<dbReference type="InterPro" id="IPR008930">
    <property type="entry name" value="Terpenoid_cyclase/PrenylTrfase"/>
</dbReference>
<organism evidence="1 2">
    <name type="scientific">Methanimicrococcus hongohii</name>
    <dbReference type="NCBI Taxonomy" id="3028295"/>
    <lineage>
        <taxon>Archaea</taxon>
        <taxon>Methanobacteriati</taxon>
        <taxon>Methanobacteriota</taxon>
        <taxon>Stenosarchaea group</taxon>
        <taxon>Methanomicrobia</taxon>
        <taxon>Methanosarcinales</taxon>
        <taxon>Methanosarcinaceae</taxon>
        <taxon>Methanimicrococcus</taxon>
    </lineage>
</organism>
<proteinExistence type="predicted"/>
<evidence type="ECO:0008006" key="3">
    <source>
        <dbReference type="Google" id="ProtNLM"/>
    </source>
</evidence>
<dbReference type="KEGG" id="mehf:MmiHf6_12440"/>
<accession>A0AA96V114</accession>